<keyword evidence="8 12" id="KW-0547">Nucleotide-binding</keyword>
<evidence type="ECO:0000256" key="7">
    <source>
        <dbReference type="ARBA" id="ARBA00022679"/>
    </source>
</evidence>
<keyword evidence="11 12" id="KW-0324">Glycolysis</keyword>
<feature type="binding site" evidence="13">
    <location>
        <position position="35"/>
    </location>
    <ligand>
        <name>(2R)-3-phosphoglycerate</name>
        <dbReference type="ChEBI" id="CHEBI:58272"/>
    </ligand>
</feature>
<dbReference type="InterPro" id="IPR001576">
    <property type="entry name" value="Phosphoglycerate_kinase"/>
</dbReference>
<feature type="binding site" evidence="12 14">
    <location>
        <begin position="349"/>
        <end position="352"/>
    </location>
    <ligand>
        <name>ATP</name>
        <dbReference type="ChEBI" id="CHEBI:30616"/>
    </ligand>
</feature>
<feature type="binding site" evidence="12">
    <location>
        <position position="150"/>
    </location>
    <ligand>
        <name>substrate</name>
    </ligand>
</feature>
<feature type="binding site" evidence="13">
    <location>
        <position position="117"/>
    </location>
    <ligand>
        <name>(2R)-3-phosphoglycerate</name>
        <dbReference type="ChEBI" id="CHEBI:58272"/>
    </ligand>
</feature>
<comment type="subcellular location">
    <subcellularLocation>
        <location evidence="12">Cytoplasm</location>
    </subcellularLocation>
</comment>
<dbReference type="HAMAP" id="MF_00145">
    <property type="entry name" value="Phosphoglyc_kinase"/>
    <property type="match status" value="1"/>
</dbReference>
<feature type="binding site" evidence="12 13">
    <location>
        <begin position="58"/>
        <end position="61"/>
    </location>
    <ligand>
        <name>substrate</name>
    </ligand>
</feature>
<dbReference type="SUPFAM" id="SSF53748">
    <property type="entry name" value="Phosphoglycerate kinase"/>
    <property type="match status" value="1"/>
</dbReference>
<accession>A0A7C0Y4R4</accession>
<sequence length="400" mass="44085">MLYINEIDIKEKRLFIRVDCNVPLDNNLNITDDTRIRRILPTINYALDEHAMIILASHLGRPKGKRIPEMSLAPVAKRLSRLLHKEVKLAPDCVGEEVKKMVEAMKPGDVIFLENLRFHPGETENDPEFAKELASLADIYINDAFAVAHRAHASVVGITKYTELCAAGFLMKDELTYFYRAMEDPARPLVAVIGGSKVSSKLEALENLLKKVDKLIIGGAMANTFLRALGYEVGNSFVEEDLFDVAKRLVKTAKLNGIKLYLPVDCVVAEAIEPNAETKITTIQEVPKKWYILDIGPATTTLFGEALQNAKTIIWNGPLGAFEMDAFSRGTMAMIHHITNTYALTIVGGGDTDVAIHKAGAWDKFSYISTGGGAFLELLEGKVLPGIAALEECARKVKSE</sequence>
<dbReference type="Pfam" id="PF00162">
    <property type="entry name" value="PGK"/>
    <property type="match status" value="1"/>
</dbReference>
<reference evidence="16" key="1">
    <citation type="journal article" date="2020" name="mSystems">
        <title>Genome- and Community-Level Interaction Insights into Carbon Utilization and Element Cycling Functions of Hydrothermarchaeota in Hydrothermal Sediment.</title>
        <authorList>
            <person name="Zhou Z."/>
            <person name="Liu Y."/>
            <person name="Xu W."/>
            <person name="Pan J."/>
            <person name="Luo Z.H."/>
            <person name="Li M."/>
        </authorList>
    </citation>
    <scope>NUCLEOTIDE SEQUENCE [LARGE SCALE GENOMIC DNA]</scope>
    <source>
        <strain evidence="16">HyVt-233</strain>
    </source>
</reference>
<dbReference type="Gene3D" id="3.40.50.1260">
    <property type="entry name" value="Phosphoglycerate kinase, N-terminal domain"/>
    <property type="match status" value="2"/>
</dbReference>
<evidence type="ECO:0000256" key="8">
    <source>
        <dbReference type="ARBA" id="ARBA00022741"/>
    </source>
</evidence>
<dbReference type="GO" id="GO:0043531">
    <property type="term" value="F:ADP binding"/>
    <property type="evidence" value="ECO:0007669"/>
    <property type="project" value="TreeGrafter"/>
</dbReference>
<evidence type="ECO:0000256" key="4">
    <source>
        <dbReference type="ARBA" id="ARBA00011245"/>
    </source>
</evidence>
<evidence type="ECO:0000256" key="6">
    <source>
        <dbReference type="ARBA" id="ARBA00016471"/>
    </source>
</evidence>
<comment type="caution">
    <text evidence="12">Lacks conserved residue(s) required for the propagation of feature annotation.</text>
</comment>
<feature type="binding site" evidence="12 14">
    <location>
        <position position="201"/>
    </location>
    <ligand>
        <name>ATP</name>
        <dbReference type="ChEBI" id="CHEBI:30616"/>
    </ligand>
</feature>
<dbReference type="InterPro" id="IPR036043">
    <property type="entry name" value="Phosphoglycerate_kinase_sf"/>
</dbReference>
<evidence type="ECO:0000256" key="9">
    <source>
        <dbReference type="ARBA" id="ARBA00022777"/>
    </source>
</evidence>
<evidence type="ECO:0000313" key="16">
    <source>
        <dbReference type="EMBL" id="HDD44321.1"/>
    </source>
</evidence>
<evidence type="ECO:0000256" key="1">
    <source>
        <dbReference type="ARBA" id="ARBA00000642"/>
    </source>
</evidence>
<dbReference type="Proteomes" id="UP000886289">
    <property type="component" value="Unassembled WGS sequence"/>
</dbReference>
<keyword evidence="9 12" id="KW-0418">Kinase</keyword>
<evidence type="ECO:0000256" key="11">
    <source>
        <dbReference type="ARBA" id="ARBA00023152"/>
    </source>
</evidence>
<dbReference type="GO" id="GO:0006094">
    <property type="term" value="P:gluconeogenesis"/>
    <property type="evidence" value="ECO:0007669"/>
    <property type="project" value="TreeGrafter"/>
</dbReference>
<evidence type="ECO:0000256" key="10">
    <source>
        <dbReference type="ARBA" id="ARBA00022840"/>
    </source>
</evidence>
<name>A0A7C0Y4R4_DESA2</name>
<evidence type="ECO:0000256" key="14">
    <source>
        <dbReference type="PIRSR" id="PIRSR000724-2"/>
    </source>
</evidence>
<dbReference type="EC" id="2.7.2.3" evidence="5 12"/>
<dbReference type="PANTHER" id="PTHR11406">
    <property type="entry name" value="PHOSPHOGLYCERATE KINASE"/>
    <property type="match status" value="1"/>
</dbReference>
<dbReference type="UniPathway" id="UPA00109">
    <property type="reaction ID" value="UER00185"/>
</dbReference>
<comment type="subunit">
    <text evidence="4 12">Monomer.</text>
</comment>
<dbReference type="CDD" id="cd00318">
    <property type="entry name" value="Phosphoglycerate_kinase"/>
    <property type="match status" value="1"/>
</dbReference>
<keyword evidence="7 12" id="KW-0808">Transferase</keyword>
<dbReference type="FunFam" id="3.40.50.1260:FF:000003">
    <property type="entry name" value="Phosphoglycerate kinase"/>
    <property type="match status" value="1"/>
</dbReference>
<keyword evidence="12" id="KW-0963">Cytoplasm</keyword>
<feature type="binding site" evidence="12">
    <location>
        <position position="35"/>
    </location>
    <ligand>
        <name>substrate</name>
    </ligand>
</feature>
<dbReference type="InterPro" id="IPR015824">
    <property type="entry name" value="Phosphoglycerate_kinase_N"/>
</dbReference>
<dbReference type="GO" id="GO:0005829">
    <property type="term" value="C:cytosol"/>
    <property type="evidence" value="ECO:0007669"/>
    <property type="project" value="UniProtKB-ARBA"/>
</dbReference>
<feature type="binding site" evidence="13">
    <location>
        <position position="150"/>
    </location>
    <ligand>
        <name>(2R)-3-phosphoglycerate</name>
        <dbReference type="ChEBI" id="CHEBI:58272"/>
    </ligand>
</feature>
<evidence type="ECO:0000256" key="13">
    <source>
        <dbReference type="PIRSR" id="PIRSR000724-1"/>
    </source>
</evidence>
<dbReference type="GO" id="GO:0004618">
    <property type="term" value="F:phosphoglycerate kinase activity"/>
    <property type="evidence" value="ECO:0007669"/>
    <property type="project" value="UniProtKB-UniRule"/>
</dbReference>
<feature type="binding site" evidence="12 14">
    <location>
        <position position="323"/>
    </location>
    <ligand>
        <name>ATP</name>
        <dbReference type="ChEBI" id="CHEBI:30616"/>
    </ligand>
</feature>
<evidence type="ECO:0000256" key="3">
    <source>
        <dbReference type="ARBA" id="ARBA00008982"/>
    </source>
</evidence>
<protein>
    <recommendedName>
        <fullName evidence="6 12">Phosphoglycerate kinase</fullName>
        <ecNumber evidence="5 12">2.7.2.3</ecNumber>
    </recommendedName>
</protein>
<evidence type="ECO:0000256" key="12">
    <source>
        <dbReference type="HAMAP-Rule" id="MF_00145"/>
    </source>
</evidence>
<dbReference type="FunFam" id="3.40.50.1260:FF:000006">
    <property type="entry name" value="Phosphoglycerate kinase"/>
    <property type="match status" value="1"/>
</dbReference>
<comment type="pathway">
    <text evidence="2 12">Carbohydrate degradation; glycolysis; pyruvate from D-glyceraldehyde 3-phosphate: step 2/5.</text>
</comment>
<evidence type="ECO:0000256" key="15">
    <source>
        <dbReference type="RuleBase" id="RU000532"/>
    </source>
</evidence>
<dbReference type="EMBL" id="DRBS01000216">
    <property type="protein sequence ID" value="HDD44321.1"/>
    <property type="molecule type" value="Genomic_DNA"/>
</dbReference>
<organism evidence="16">
    <name type="scientific">Desulfofervidus auxilii</name>
    <dbReference type="NCBI Taxonomy" id="1621989"/>
    <lineage>
        <taxon>Bacteria</taxon>
        <taxon>Pseudomonadati</taxon>
        <taxon>Thermodesulfobacteriota</taxon>
        <taxon>Candidatus Desulfofervidia</taxon>
        <taxon>Candidatus Desulfofervidales</taxon>
        <taxon>Candidatus Desulfofervidaceae</taxon>
        <taxon>Candidatus Desulfofervidus</taxon>
    </lineage>
</organism>
<proteinExistence type="inferred from homology"/>
<dbReference type="PRINTS" id="PR00477">
    <property type="entry name" value="PHGLYCKINASE"/>
</dbReference>
<dbReference type="PIRSF" id="PIRSF000724">
    <property type="entry name" value="Pgk"/>
    <property type="match status" value="1"/>
</dbReference>
<evidence type="ECO:0000256" key="5">
    <source>
        <dbReference type="ARBA" id="ARBA00013061"/>
    </source>
</evidence>
<dbReference type="AlphaFoldDB" id="A0A7C0Y4R4"/>
<comment type="similarity">
    <text evidence="3 12 15">Belongs to the phosphoglycerate kinase family.</text>
</comment>
<dbReference type="GO" id="GO:0006096">
    <property type="term" value="P:glycolytic process"/>
    <property type="evidence" value="ECO:0007669"/>
    <property type="project" value="UniProtKB-UniRule"/>
</dbReference>
<dbReference type="GO" id="GO:0005524">
    <property type="term" value="F:ATP binding"/>
    <property type="evidence" value="ECO:0007669"/>
    <property type="project" value="UniProtKB-KW"/>
</dbReference>
<comment type="catalytic activity">
    <reaction evidence="1 12 15">
        <text>(2R)-3-phosphoglycerate + ATP = (2R)-3-phospho-glyceroyl phosphate + ADP</text>
        <dbReference type="Rhea" id="RHEA:14801"/>
        <dbReference type="ChEBI" id="CHEBI:30616"/>
        <dbReference type="ChEBI" id="CHEBI:57604"/>
        <dbReference type="ChEBI" id="CHEBI:58272"/>
        <dbReference type="ChEBI" id="CHEBI:456216"/>
        <dbReference type="EC" id="2.7.2.3"/>
    </reaction>
</comment>
<feature type="binding site" evidence="13">
    <location>
        <begin position="19"/>
        <end position="21"/>
    </location>
    <ligand>
        <name>substrate</name>
    </ligand>
</feature>
<keyword evidence="10 12" id="KW-0067">ATP-binding</keyword>
<feature type="binding site" evidence="12">
    <location>
        <position position="117"/>
    </location>
    <ligand>
        <name>substrate</name>
    </ligand>
</feature>
<gene>
    <name evidence="12" type="primary">pgk</name>
    <name evidence="16" type="ORF">ENG63_05625</name>
</gene>
<comment type="caution">
    <text evidence="16">The sequence shown here is derived from an EMBL/GenBank/DDBJ whole genome shotgun (WGS) entry which is preliminary data.</text>
</comment>
<evidence type="ECO:0000256" key="2">
    <source>
        <dbReference type="ARBA" id="ARBA00004838"/>
    </source>
</evidence>
<dbReference type="PANTHER" id="PTHR11406:SF23">
    <property type="entry name" value="PHOSPHOGLYCERATE KINASE 1, CHLOROPLASTIC-RELATED"/>
    <property type="match status" value="1"/>
</dbReference>